<evidence type="ECO:0000313" key="2">
    <source>
        <dbReference type="EMBL" id="JAE10172.1"/>
    </source>
</evidence>
<name>A0A0A9FCW7_ARUDO</name>
<reference evidence="2" key="2">
    <citation type="journal article" date="2015" name="Data Brief">
        <title>Shoot transcriptome of the giant reed, Arundo donax.</title>
        <authorList>
            <person name="Barrero R.A."/>
            <person name="Guerrero F.D."/>
            <person name="Moolhuijzen P."/>
            <person name="Goolsby J.A."/>
            <person name="Tidwell J."/>
            <person name="Bellgard S.E."/>
            <person name="Bellgard M.I."/>
        </authorList>
    </citation>
    <scope>NUCLEOTIDE SEQUENCE</scope>
    <source>
        <tissue evidence="2">Shoot tissue taken approximately 20 cm above the soil surface</tissue>
    </source>
</reference>
<accession>A0A0A9FCW7</accession>
<protein>
    <submittedName>
        <fullName evidence="2">Uncharacterized protein</fullName>
    </submittedName>
</protein>
<organism evidence="2">
    <name type="scientific">Arundo donax</name>
    <name type="common">Giant reed</name>
    <name type="synonym">Donax arundinaceus</name>
    <dbReference type="NCBI Taxonomy" id="35708"/>
    <lineage>
        <taxon>Eukaryota</taxon>
        <taxon>Viridiplantae</taxon>
        <taxon>Streptophyta</taxon>
        <taxon>Embryophyta</taxon>
        <taxon>Tracheophyta</taxon>
        <taxon>Spermatophyta</taxon>
        <taxon>Magnoliopsida</taxon>
        <taxon>Liliopsida</taxon>
        <taxon>Poales</taxon>
        <taxon>Poaceae</taxon>
        <taxon>PACMAD clade</taxon>
        <taxon>Arundinoideae</taxon>
        <taxon>Arundineae</taxon>
        <taxon>Arundo</taxon>
    </lineage>
</organism>
<reference evidence="2" key="1">
    <citation type="submission" date="2014-09" db="EMBL/GenBank/DDBJ databases">
        <authorList>
            <person name="Magalhaes I.L.F."/>
            <person name="Oliveira U."/>
            <person name="Santos F.R."/>
            <person name="Vidigal T.H.D.A."/>
            <person name="Brescovit A.D."/>
            <person name="Santos A.J."/>
        </authorList>
    </citation>
    <scope>NUCLEOTIDE SEQUENCE</scope>
    <source>
        <tissue evidence="2">Shoot tissue taken approximately 20 cm above the soil surface</tissue>
    </source>
</reference>
<sequence>MQSEARATKPLGHFSASPSAGGLSACAMASCRSRSTARTLTAGIWRQPRRYW</sequence>
<dbReference type="EMBL" id="GBRH01187724">
    <property type="protein sequence ID" value="JAE10172.1"/>
    <property type="molecule type" value="Transcribed_RNA"/>
</dbReference>
<evidence type="ECO:0000256" key="1">
    <source>
        <dbReference type="SAM" id="MobiDB-lite"/>
    </source>
</evidence>
<dbReference type="PROSITE" id="PS51257">
    <property type="entry name" value="PROKAR_LIPOPROTEIN"/>
    <property type="match status" value="1"/>
</dbReference>
<feature type="region of interest" description="Disordered" evidence="1">
    <location>
        <begin position="1"/>
        <end position="23"/>
    </location>
</feature>
<dbReference type="AlphaFoldDB" id="A0A0A9FCW7"/>
<proteinExistence type="predicted"/>